<keyword evidence="2" id="KW-0645">Protease</keyword>
<keyword evidence="1" id="KW-1133">Transmembrane helix</keyword>
<dbReference type="EMBL" id="CP022540">
    <property type="protein sequence ID" value="ASP21661.1"/>
    <property type="molecule type" value="Genomic_DNA"/>
</dbReference>
<dbReference type="Proteomes" id="UP000203589">
    <property type="component" value="Chromosome"/>
</dbReference>
<keyword evidence="2" id="KW-0378">Hydrolase</keyword>
<dbReference type="InterPro" id="IPR011969">
    <property type="entry name" value="Clan_AA_Asp_peptidase_C"/>
</dbReference>
<dbReference type="RefSeq" id="WP_094035543.1">
    <property type="nucleotide sequence ID" value="NZ_CP022540.1"/>
</dbReference>
<feature type="transmembrane region" description="Helical" evidence="1">
    <location>
        <begin position="37"/>
        <end position="55"/>
    </location>
</feature>
<dbReference type="SUPFAM" id="SSF50630">
    <property type="entry name" value="Acid proteases"/>
    <property type="match status" value="1"/>
</dbReference>
<name>A0A222E6V5_9RHOB</name>
<sequence length="194" mass="20746">MSGDQIGNLIYLVLLGGVLVSWFFVQGRASLGKTMQQMAAWALIFVGVIAVFGLWSDIRGTVMPQQMVVGGEEGGIELPRAPDGHYYVTLQINGTPTRFVVDTGATSVVLTRSAAERAGIDVDSLHFLSAAMTANGKVQTAPVTLDTVELGPFADQRVAAYLNAGDMQNSLLGMTYLDRYSSLQISGGKMVLQR</sequence>
<dbReference type="Gene3D" id="2.40.70.10">
    <property type="entry name" value="Acid Proteases"/>
    <property type="match status" value="1"/>
</dbReference>
<keyword evidence="3" id="KW-1185">Reference proteome</keyword>
<dbReference type="KEGG" id="aht:ANTHELSMS3_03009"/>
<dbReference type="GO" id="GO:0006508">
    <property type="term" value="P:proteolysis"/>
    <property type="evidence" value="ECO:0007669"/>
    <property type="project" value="UniProtKB-KW"/>
</dbReference>
<feature type="transmembrane region" description="Helical" evidence="1">
    <location>
        <begin position="6"/>
        <end position="25"/>
    </location>
</feature>
<dbReference type="NCBIfam" id="TIGR02281">
    <property type="entry name" value="clan_AA_DTGA"/>
    <property type="match status" value="1"/>
</dbReference>
<dbReference type="OrthoDB" id="7595324at2"/>
<evidence type="ECO:0000256" key="1">
    <source>
        <dbReference type="SAM" id="Phobius"/>
    </source>
</evidence>
<dbReference type="AlphaFoldDB" id="A0A222E6V5"/>
<accession>A0A222E6V5</accession>
<dbReference type="GO" id="GO:0004190">
    <property type="term" value="F:aspartic-type endopeptidase activity"/>
    <property type="evidence" value="ECO:0007669"/>
    <property type="project" value="InterPro"/>
</dbReference>
<dbReference type="Pfam" id="PF13975">
    <property type="entry name" value="gag-asp_proteas"/>
    <property type="match status" value="1"/>
</dbReference>
<reference evidence="2 3" key="1">
    <citation type="submission" date="2017-07" db="EMBL/GenBank/DDBJ databases">
        <title>Genome Sequence of Antarctobacter heliothermus Strain SMS3 Isolated from a culture of the Diatom Skeletonema marinoi.</title>
        <authorList>
            <person name="Topel M."/>
            <person name="Pinder M.I.M."/>
            <person name="Johansson O.N."/>
            <person name="Kourtchenko O."/>
            <person name="Godhe A."/>
            <person name="Clarke A.K."/>
        </authorList>
    </citation>
    <scope>NUCLEOTIDE SEQUENCE [LARGE SCALE GENOMIC DNA]</scope>
    <source>
        <strain evidence="2 3">SMS3</strain>
    </source>
</reference>
<dbReference type="PROSITE" id="PS00141">
    <property type="entry name" value="ASP_PROTEASE"/>
    <property type="match status" value="1"/>
</dbReference>
<evidence type="ECO:0000313" key="3">
    <source>
        <dbReference type="Proteomes" id="UP000203589"/>
    </source>
</evidence>
<dbReference type="InterPro" id="IPR001969">
    <property type="entry name" value="Aspartic_peptidase_AS"/>
</dbReference>
<gene>
    <name evidence="2" type="ORF">ANTHELSMS3_03009</name>
</gene>
<evidence type="ECO:0000313" key="2">
    <source>
        <dbReference type="EMBL" id="ASP21661.1"/>
    </source>
</evidence>
<protein>
    <submittedName>
        <fullName evidence="2">Gag-polyprotein putative aspartyl protease</fullName>
    </submittedName>
</protein>
<keyword evidence="1" id="KW-0472">Membrane</keyword>
<dbReference type="InterPro" id="IPR034122">
    <property type="entry name" value="Retropepsin-like_bacterial"/>
</dbReference>
<proteinExistence type="predicted"/>
<dbReference type="CDD" id="cd05483">
    <property type="entry name" value="retropepsin_like_bacteria"/>
    <property type="match status" value="1"/>
</dbReference>
<keyword evidence="1" id="KW-0812">Transmembrane</keyword>
<organism evidence="2 3">
    <name type="scientific">Antarctobacter heliothermus</name>
    <dbReference type="NCBI Taxonomy" id="74033"/>
    <lineage>
        <taxon>Bacteria</taxon>
        <taxon>Pseudomonadati</taxon>
        <taxon>Pseudomonadota</taxon>
        <taxon>Alphaproteobacteria</taxon>
        <taxon>Rhodobacterales</taxon>
        <taxon>Roseobacteraceae</taxon>
        <taxon>Antarctobacter</taxon>
    </lineage>
</organism>
<dbReference type="InterPro" id="IPR021109">
    <property type="entry name" value="Peptidase_aspartic_dom_sf"/>
</dbReference>